<dbReference type="AlphaFoldDB" id="A0A1I3J1S5"/>
<keyword evidence="1" id="KW-0812">Transmembrane</keyword>
<dbReference type="RefSeq" id="WP_074930661.1">
    <property type="nucleotide sequence ID" value="NZ_FORI01000002.1"/>
</dbReference>
<dbReference type="PANTHER" id="PTHR31446:SF29">
    <property type="entry name" value="ACID PHOSPHATASE_VANADIUM-DEPENDENT HALOPEROXIDASE-RELATED PROTEIN"/>
    <property type="match status" value="1"/>
</dbReference>
<evidence type="ECO:0000256" key="1">
    <source>
        <dbReference type="SAM" id="Phobius"/>
    </source>
</evidence>
<feature type="transmembrane region" description="Helical" evidence="1">
    <location>
        <begin position="86"/>
        <end position="104"/>
    </location>
</feature>
<keyword evidence="1" id="KW-0472">Membrane</keyword>
<dbReference type="PANTHER" id="PTHR31446">
    <property type="entry name" value="ACID PHOSPHATASE/VANADIUM-DEPENDENT HALOPEROXIDASE-RELATED PROTEIN"/>
    <property type="match status" value="1"/>
</dbReference>
<evidence type="ECO:0008006" key="4">
    <source>
        <dbReference type="Google" id="ProtNLM"/>
    </source>
</evidence>
<dbReference type="InterPro" id="IPR003832">
    <property type="entry name" value="DUF212"/>
</dbReference>
<feature type="transmembrane region" description="Helical" evidence="1">
    <location>
        <begin position="12"/>
        <end position="33"/>
    </location>
</feature>
<organism evidence="2 3">
    <name type="scientific">Treponema bryantii</name>
    <dbReference type="NCBI Taxonomy" id="163"/>
    <lineage>
        <taxon>Bacteria</taxon>
        <taxon>Pseudomonadati</taxon>
        <taxon>Spirochaetota</taxon>
        <taxon>Spirochaetia</taxon>
        <taxon>Spirochaetales</taxon>
        <taxon>Treponemataceae</taxon>
        <taxon>Treponema</taxon>
    </lineage>
</organism>
<feature type="transmembrane region" description="Helical" evidence="1">
    <location>
        <begin position="145"/>
        <end position="162"/>
    </location>
</feature>
<dbReference type="OrthoDB" id="9792681at2"/>
<dbReference type="EMBL" id="FORI01000002">
    <property type="protein sequence ID" value="SFI54129.1"/>
    <property type="molecule type" value="Genomic_DNA"/>
</dbReference>
<name>A0A1I3J1S5_9SPIR</name>
<reference evidence="3" key="1">
    <citation type="submission" date="2016-10" db="EMBL/GenBank/DDBJ databases">
        <authorList>
            <person name="Varghese N."/>
            <person name="Submissions S."/>
        </authorList>
    </citation>
    <scope>NUCLEOTIDE SEQUENCE [LARGE SCALE GENOMIC DNA]</scope>
    <source>
        <strain evidence="3">XBD1002</strain>
    </source>
</reference>
<protein>
    <recommendedName>
        <fullName evidence="4">Divergent PAP2 family protein</fullName>
    </recommendedName>
</protein>
<dbReference type="Proteomes" id="UP000182737">
    <property type="component" value="Unassembled WGS sequence"/>
</dbReference>
<proteinExistence type="predicted"/>
<keyword evidence="3" id="KW-1185">Reference proteome</keyword>
<accession>A0A1I3J1S5</accession>
<dbReference type="Pfam" id="PF02681">
    <property type="entry name" value="DUF212"/>
    <property type="match status" value="1"/>
</dbReference>
<keyword evidence="1" id="KW-1133">Transmembrane helix</keyword>
<gene>
    <name evidence="2" type="ORF">SAMN04487775_102278</name>
</gene>
<evidence type="ECO:0000313" key="3">
    <source>
        <dbReference type="Proteomes" id="UP000182737"/>
    </source>
</evidence>
<sequence>MAESYTFTQQFILFLHNPILLSCIFSWLGAQFLKAAIKLIYGRIHSFPELIEVMLWRTGGMPSSHSALVTSLCVTIAFRHGLHSDLFIFALCFFLVVIRDAFGVRRSSGIQAKKINEMGNELSDKKVLDTYKSLKEVDGHTPMEVLCGCLLGFFVGLSFSLLK</sequence>
<evidence type="ECO:0000313" key="2">
    <source>
        <dbReference type="EMBL" id="SFI54129.1"/>
    </source>
</evidence>